<feature type="compositionally biased region" description="Basic and acidic residues" evidence="1">
    <location>
        <begin position="529"/>
        <end position="545"/>
    </location>
</feature>
<dbReference type="PANTHER" id="PTHR38248">
    <property type="entry name" value="FUNK1 6"/>
    <property type="match status" value="1"/>
</dbReference>
<feature type="region of interest" description="Disordered" evidence="1">
    <location>
        <begin position="467"/>
        <end position="552"/>
    </location>
</feature>
<dbReference type="InterPro" id="IPR040976">
    <property type="entry name" value="Pkinase_fungal"/>
</dbReference>
<evidence type="ECO:0000313" key="4">
    <source>
        <dbReference type="Proteomes" id="UP000015241"/>
    </source>
</evidence>
<organism evidence="3 4">
    <name type="scientific">Fomitopsis schrenkii</name>
    <name type="common">Brown rot fungus</name>
    <dbReference type="NCBI Taxonomy" id="2126942"/>
    <lineage>
        <taxon>Eukaryota</taxon>
        <taxon>Fungi</taxon>
        <taxon>Dikarya</taxon>
        <taxon>Basidiomycota</taxon>
        <taxon>Agaricomycotina</taxon>
        <taxon>Agaricomycetes</taxon>
        <taxon>Polyporales</taxon>
        <taxon>Fomitopsis</taxon>
    </lineage>
</organism>
<evidence type="ECO:0000256" key="1">
    <source>
        <dbReference type="SAM" id="MobiDB-lite"/>
    </source>
</evidence>
<protein>
    <recommendedName>
        <fullName evidence="2">Fungal-type protein kinase domain-containing protein</fullName>
    </recommendedName>
</protein>
<dbReference type="Pfam" id="PF17667">
    <property type="entry name" value="Pkinase_fungal"/>
    <property type="match status" value="2"/>
</dbReference>
<dbReference type="InParanoid" id="S8EB75"/>
<feature type="non-terminal residue" evidence="3">
    <location>
        <position position="625"/>
    </location>
</feature>
<dbReference type="Proteomes" id="UP000015241">
    <property type="component" value="Unassembled WGS sequence"/>
</dbReference>
<keyword evidence="4" id="KW-1185">Reference proteome</keyword>
<gene>
    <name evidence="3" type="ORF">FOMPIDRAFT_1023099</name>
</gene>
<evidence type="ECO:0000313" key="3">
    <source>
        <dbReference type="EMBL" id="EPT01863.1"/>
    </source>
</evidence>
<dbReference type="PANTHER" id="PTHR38248:SF2">
    <property type="entry name" value="FUNK1 11"/>
    <property type="match status" value="1"/>
</dbReference>
<dbReference type="STRING" id="743788.S8EB75"/>
<dbReference type="OrthoDB" id="2797568at2759"/>
<accession>S8EB75</accession>
<dbReference type="SUPFAM" id="SSF56112">
    <property type="entry name" value="Protein kinase-like (PK-like)"/>
    <property type="match status" value="1"/>
</dbReference>
<feature type="compositionally biased region" description="Polar residues" evidence="1">
    <location>
        <begin position="507"/>
        <end position="521"/>
    </location>
</feature>
<dbReference type="eggNOG" id="ENOG502SXF9">
    <property type="taxonomic scope" value="Eukaryota"/>
</dbReference>
<reference evidence="3 4" key="1">
    <citation type="journal article" date="2012" name="Science">
        <title>The Paleozoic origin of enzymatic lignin decomposition reconstructed from 31 fungal genomes.</title>
        <authorList>
            <person name="Floudas D."/>
            <person name="Binder M."/>
            <person name="Riley R."/>
            <person name="Barry K."/>
            <person name="Blanchette R.A."/>
            <person name="Henrissat B."/>
            <person name="Martinez A.T."/>
            <person name="Otillar R."/>
            <person name="Spatafora J.W."/>
            <person name="Yadav J.S."/>
            <person name="Aerts A."/>
            <person name="Benoit I."/>
            <person name="Boyd A."/>
            <person name="Carlson A."/>
            <person name="Copeland A."/>
            <person name="Coutinho P.M."/>
            <person name="de Vries R.P."/>
            <person name="Ferreira P."/>
            <person name="Findley K."/>
            <person name="Foster B."/>
            <person name="Gaskell J."/>
            <person name="Glotzer D."/>
            <person name="Gorecki P."/>
            <person name="Heitman J."/>
            <person name="Hesse C."/>
            <person name="Hori C."/>
            <person name="Igarashi K."/>
            <person name="Jurgens J.A."/>
            <person name="Kallen N."/>
            <person name="Kersten P."/>
            <person name="Kohler A."/>
            <person name="Kuees U."/>
            <person name="Kumar T.K.A."/>
            <person name="Kuo A."/>
            <person name="LaButti K."/>
            <person name="Larrondo L.F."/>
            <person name="Lindquist E."/>
            <person name="Ling A."/>
            <person name="Lombard V."/>
            <person name="Lucas S."/>
            <person name="Lundell T."/>
            <person name="Martin R."/>
            <person name="McLaughlin D.J."/>
            <person name="Morgenstern I."/>
            <person name="Morin E."/>
            <person name="Murat C."/>
            <person name="Nagy L.G."/>
            <person name="Nolan M."/>
            <person name="Ohm R.A."/>
            <person name="Patyshakuliyeva A."/>
            <person name="Rokas A."/>
            <person name="Ruiz-Duenas F.J."/>
            <person name="Sabat G."/>
            <person name="Salamov A."/>
            <person name="Samejima M."/>
            <person name="Schmutz J."/>
            <person name="Slot J.C."/>
            <person name="St John F."/>
            <person name="Stenlid J."/>
            <person name="Sun H."/>
            <person name="Sun S."/>
            <person name="Syed K."/>
            <person name="Tsang A."/>
            <person name="Wiebenga A."/>
            <person name="Young D."/>
            <person name="Pisabarro A."/>
            <person name="Eastwood D.C."/>
            <person name="Martin F."/>
            <person name="Cullen D."/>
            <person name="Grigoriev I.V."/>
            <person name="Hibbett D.S."/>
        </authorList>
    </citation>
    <scope>NUCLEOTIDE SEQUENCE</scope>
    <source>
        <strain evidence="4">FP-58527</strain>
    </source>
</reference>
<evidence type="ECO:0000259" key="2">
    <source>
        <dbReference type="Pfam" id="PF17667"/>
    </source>
</evidence>
<feature type="domain" description="Fungal-type protein kinase" evidence="2">
    <location>
        <begin position="73"/>
        <end position="428"/>
    </location>
</feature>
<dbReference type="PROSITE" id="PS00109">
    <property type="entry name" value="PROTEIN_KINASE_TYR"/>
    <property type="match status" value="1"/>
</dbReference>
<dbReference type="InterPro" id="IPR008266">
    <property type="entry name" value="Tyr_kinase_AS"/>
</dbReference>
<dbReference type="GO" id="GO:0004672">
    <property type="term" value="F:protein kinase activity"/>
    <property type="evidence" value="ECO:0007669"/>
    <property type="project" value="InterPro"/>
</dbReference>
<feature type="domain" description="Fungal-type protein kinase" evidence="2">
    <location>
        <begin position="577"/>
        <end position="617"/>
    </location>
</feature>
<dbReference type="HOGENOM" id="CLU_010865_0_0_1"/>
<sequence length="625" mass="70105">MPKDAKKESELYEPLCDGFTKLVAGFRSSNKLVFKNHNHTRTKFPYKMYESENHITRPDVIASFPGETSIDPHPDPWRNISFIVEAKLKESEDPMKSYSDEHELTLVQLAKSARNILVSQSRLFVFVVGIYGSLARIFRFDHAGAVCSRAFNYTASDGTLSRPMYEFLWRCTHPIAKGSSFVGDDPTVRCIKAGDHASIASKLRDKGIEIRDATEAAKAYRYITVGGTNKDAKRYLAYELLFMNPHLISRATTVWKAIEVDERGDPIGSPVVIKDAWRQLVRAKEIDHYEAIFTSADATAEVFGVAHFLCGDDLGAEEHVAMECGEPGGLGVGHLTVTARHAAKPARPHNERSHSRLVLGTVGVPLSQFKSTRELAEAFRDAVKGHQEAFEKGMLHRDISEGNVMISRDPDVPYKGFVQDFDYSLNWQKFLASLKLFENLTWEDWDKFVSAERLKLAEKNRQALARREEAVRRAQQAADGHDSDDGTQATADVDLSVPSDNEDSQEEASQLSSEDVAQSLGTEDEYSDEDPRGKLPELSTDHGAENDDNDNQDANEAELDEVEELVGVPPSDEEIKRQCKLRTGTLYFKAIDLLSPGDAVHEVRHDLASFFWLFIWILLRHTAKI</sequence>
<dbReference type="AlphaFoldDB" id="S8EB75"/>
<name>S8EB75_FOMSC</name>
<dbReference type="InterPro" id="IPR011009">
    <property type="entry name" value="Kinase-like_dom_sf"/>
</dbReference>
<proteinExistence type="predicted"/>
<dbReference type="EMBL" id="KE504139">
    <property type="protein sequence ID" value="EPT01863.1"/>
    <property type="molecule type" value="Genomic_DNA"/>
</dbReference>